<gene>
    <name evidence="1" type="ORF">S06H3_18963</name>
</gene>
<protein>
    <submittedName>
        <fullName evidence="1">Uncharacterized protein</fullName>
    </submittedName>
</protein>
<evidence type="ECO:0000313" key="1">
    <source>
        <dbReference type="EMBL" id="GAI03037.1"/>
    </source>
</evidence>
<proteinExistence type="predicted"/>
<accession>X1K7P9</accession>
<reference evidence="1" key="1">
    <citation type="journal article" date="2014" name="Front. Microbiol.">
        <title>High frequency of phylogenetically diverse reductive dehalogenase-homologous genes in deep subseafloor sedimentary metagenomes.</title>
        <authorList>
            <person name="Kawai M."/>
            <person name="Futagami T."/>
            <person name="Toyoda A."/>
            <person name="Takaki Y."/>
            <person name="Nishi S."/>
            <person name="Hori S."/>
            <person name="Arai W."/>
            <person name="Tsubouchi T."/>
            <person name="Morono Y."/>
            <person name="Uchiyama I."/>
            <person name="Ito T."/>
            <person name="Fujiyama A."/>
            <person name="Inagaki F."/>
            <person name="Takami H."/>
        </authorList>
    </citation>
    <scope>NUCLEOTIDE SEQUENCE</scope>
    <source>
        <strain evidence="1">Expedition CK06-06</strain>
    </source>
</reference>
<sequence>MGESRWRVFETTTIDGRVRKIRKGTIFKTLSKNIYEVAEIIFLFEMEVRPDVTVLTDGQFHKLLIEGVEEPLLCTKLNRGIRNICSVGRVIEALVINELDGLEHGKIFKLDNGQIWEQEEFYIYTGIFIMPKVTIWHNGVVFKMKIDGVDKPVTVQQLY</sequence>
<dbReference type="AlphaFoldDB" id="X1K7P9"/>
<comment type="caution">
    <text evidence="1">The sequence shown here is derived from an EMBL/GenBank/DDBJ whole genome shotgun (WGS) entry which is preliminary data.</text>
</comment>
<name>X1K7P9_9ZZZZ</name>
<dbReference type="EMBL" id="BARV01009654">
    <property type="protein sequence ID" value="GAI03037.1"/>
    <property type="molecule type" value="Genomic_DNA"/>
</dbReference>
<organism evidence="1">
    <name type="scientific">marine sediment metagenome</name>
    <dbReference type="NCBI Taxonomy" id="412755"/>
    <lineage>
        <taxon>unclassified sequences</taxon>
        <taxon>metagenomes</taxon>
        <taxon>ecological metagenomes</taxon>
    </lineage>
</organism>